<comment type="caution">
    <text evidence="3">The sequence shown here is derived from an EMBL/GenBank/DDBJ whole genome shotgun (WGS) entry which is preliminary data.</text>
</comment>
<dbReference type="RefSeq" id="WP_189410442.1">
    <property type="nucleotide sequence ID" value="NZ_BMYJ01000002.1"/>
</dbReference>
<keyword evidence="1" id="KW-0802">TPR repeat</keyword>
<dbReference type="SMART" id="SM00028">
    <property type="entry name" value="TPR"/>
    <property type="match status" value="2"/>
</dbReference>
<evidence type="ECO:0000256" key="1">
    <source>
        <dbReference type="PROSITE-ProRule" id="PRU00339"/>
    </source>
</evidence>
<evidence type="ECO:0008006" key="5">
    <source>
        <dbReference type="Google" id="ProtNLM"/>
    </source>
</evidence>
<evidence type="ECO:0000313" key="4">
    <source>
        <dbReference type="Proteomes" id="UP000638981"/>
    </source>
</evidence>
<organism evidence="3 4">
    <name type="scientific">Neogemmobacter tilapiae</name>
    <dbReference type="NCBI Taxonomy" id="875041"/>
    <lineage>
        <taxon>Bacteria</taxon>
        <taxon>Pseudomonadati</taxon>
        <taxon>Pseudomonadota</taxon>
        <taxon>Alphaproteobacteria</taxon>
        <taxon>Rhodobacterales</taxon>
        <taxon>Paracoccaceae</taxon>
        <taxon>Neogemmobacter</taxon>
    </lineage>
</organism>
<dbReference type="PANTHER" id="PTHR12558">
    <property type="entry name" value="CELL DIVISION CYCLE 16,23,27"/>
    <property type="match status" value="1"/>
</dbReference>
<keyword evidence="4" id="KW-1185">Reference proteome</keyword>
<keyword evidence="2" id="KW-0732">Signal</keyword>
<evidence type="ECO:0000313" key="3">
    <source>
        <dbReference type="EMBL" id="GHC49213.1"/>
    </source>
</evidence>
<dbReference type="PROSITE" id="PS50005">
    <property type="entry name" value="TPR"/>
    <property type="match status" value="2"/>
</dbReference>
<name>A0A918TII9_9RHOB</name>
<dbReference type="Pfam" id="PF13432">
    <property type="entry name" value="TPR_16"/>
    <property type="match status" value="1"/>
</dbReference>
<dbReference type="InterPro" id="IPR011990">
    <property type="entry name" value="TPR-like_helical_dom_sf"/>
</dbReference>
<evidence type="ECO:0000256" key="2">
    <source>
        <dbReference type="SAM" id="SignalP"/>
    </source>
</evidence>
<feature type="chain" id="PRO_5036837590" description="Tetratricopeptide repeat protein" evidence="2">
    <location>
        <begin position="21"/>
        <end position="182"/>
    </location>
</feature>
<dbReference type="Gene3D" id="1.25.40.10">
    <property type="entry name" value="Tetratricopeptide repeat domain"/>
    <property type="match status" value="1"/>
</dbReference>
<dbReference type="InterPro" id="IPR019734">
    <property type="entry name" value="TPR_rpt"/>
</dbReference>
<gene>
    <name evidence="3" type="ORF">GCM10007315_09180</name>
</gene>
<reference evidence="3" key="1">
    <citation type="journal article" date="2014" name="Int. J. Syst. Evol. Microbiol.">
        <title>Complete genome sequence of Corynebacterium casei LMG S-19264T (=DSM 44701T), isolated from a smear-ripened cheese.</title>
        <authorList>
            <consortium name="US DOE Joint Genome Institute (JGI-PGF)"/>
            <person name="Walter F."/>
            <person name="Albersmeier A."/>
            <person name="Kalinowski J."/>
            <person name="Ruckert C."/>
        </authorList>
    </citation>
    <scope>NUCLEOTIDE SEQUENCE</scope>
    <source>
        <strain evidence="3">KCTC 23310</strain>
    </source>
</reference>
<protein>
    <recommendedName>
        <fullName evidence="5">Tetratricopeptide repeat protein</fullName>
    </recommendedName>
</protein>
<feature type="repeat" description="TPR" evidence="1">
    <location>
        <begin position="68"/>
        <end position="101"/>
    </location>
</feature>
<proteinExistence type="predicted"/>
<feature type="repeat" description="TPR" evidence="1">
    <location>
        <begin position="102"/>
        <end position="135"/>
    </location>
</feature>
<dbReference type="PANTHER" id="PTHR12558:SF13">
    <property type="entry name" value="CELL DIVISION CYCLE PROTEIN 27 HOMOLOG"/>
    <property type="match status" value="1"/>
</dbReference>
<sequence>MRCFQIISLCLILAACNATGGPGLVGAVNPRGHSEDGLLVGHRLMEAGEYELALKSYYRAASEKGMTVDVMASIGSANMRLGRLGQAEQLLRRAIELDASYVPALNNLGVVLMEQGEVAEAKELFEQAYAQDSGETDSIRENLNRAIAGPKASDYDASEDAPVLYDLINGTEGQQEETLNSL</sequence>
<dbReference type="Proteomes" id="UP000638981">
    <property type="component" value="Unassembled WGS sequence"/>
</dbReference>
<dbReference type="EMBL" id="BMYJ01000002">
    <property type="protein sequence ID" value="GHC49213.1"/>
    <property type="molecule type" value="Genomic_DNA"/>
</dbReference>
<reference evidence="3" key="2">
    <citation type="submission" date="2020-09" db="EMBL/GenBank/DDBJ databases">
        <authorList>
            <person name="Sun Q."/>
            <person name="Kim S."/>
        </authorList>
    </citation>
    <scope>NUCLEOTIDE SEQUENCE</scope>
    <source>
        <strain evidence="3">KCTC 23310</strain>
    </source>
</reference>
<dbReference type="PROSITE" id="PS51257">
    <property type="entry name" value="PROKAR_LIPOPROTEIN"/>
    <property type="match status" value="1"/>
</dbReference>
<dbReference type="SUPFAM" id="SSF48452">
    <property type="entry name" value="TPR-like"/>
    <property type="match status" value="1"/>
</dbReference>
<accession>A0A918TII9</accession>
<dbReference type="AlphaFoldDB" id="A0A918TII9"/>
<feature type="signal peptide" evidence="2">
    <location>
        <begin position="1"/>
        <end position="20"/>
    </location>
</feature>